<dbReference type="Proteomes" id="UP000276301">
    <property type="component" value="Unassembled WGS sequence"/>
</dbReference>
<dbReference type="PRINTS" id="PR01467">
    <property type="entry name" value="ARGREPRESSOR"/>
</dbReference>
<keyword evidence="3 7" id="KW-0963">Cytoplasm</keyword>
<dbReference type="Pfam" id="PF02863">
    <property type="entry name" value="Arg_repressor_C"/>
    <property type="match status" value="1"/>
</dbReference>
<feature type="domain" description="Arginine repressor C-terminal" evidence="10">
    <location>
        <begin position="80"/>
        <end position="146"/>
    </location>
</feature>
<keyword evidence="7" id="KW-0028">Amino-acid biosynthesis</keyword>
<organism evidence="11 12">
    <name type="scientific">Anaerotruncus massiliensis</name>
    <name type="common">ex Liu et al. 2021</name>
    <dbReference type="NCBI Taxonomy" id="2321404"/>
    <lineage>
        <taxon>Bacteria</taxon>
        <taxon>Bacillati</taxon>
        <taxon>Bacillota</taxon>
        <taxon>Clostridia</taxon>
        <taxon>Eubacteriales</taxon>
        <taxon>Oscillospiraceae</taxon>
        <taxon>Anaerotruncus</taxon>
    </lineage>
</organism>
<dbReference type="Gene3D" id="1.10.10.10">
    <property type="entry name" value="Winged helix-like DNA-binding domain superfamily/Winged helix DNA-binding domain"/>
    <property type="match status" value="1"/>
</dbReference>
<dbReference type="InterPro" id="IPR020899">
    <property type="entry name" value="Arg_repress_C"/>
</dbReference>
<dbReference type="UniPathway" id="UPA00068"/>
<dbReference type="NCBIfam" id="NF001680">
    <property type="entry name" value="PRK00441.1"/>
    <property type="match status" value="1"/>
</dbReference>
<proteinExistence type="inferred from homology"/>
<dbReference type="GO" id="GO:0003700">
    <property type="term" value="F:DNA-binding transcription factor activity"/>
    <property type="evidence" value="ECO:0007669"/>
    <property type="project" value="UniProtKB-UniRule"/>
</dbReference>
<comment type="pathway">
    <text evidence="7">Amino-acid biosynthesis; L-arginine biosynthesis [regulation].</text>
</comment>
<comment type="subcellular location">
    <subcellularLocation>
        <location evidence="1 7">Cytoplasm</location>
    </subcellularLocation>
</comment>
<dbReference type="GO" id="GO:0005737">
    <property type="term" value="C:cytoplasm"/>
    <property type="evidence" value="ECO:0007669"/>
    <property type="project" value="UniProtKB-SubCell"/>
</dbReference>
<dbReference type="InterPro" id="IPR036251">
    <property type="entry name" value="Arg_repress_C_sf"/>
</dbReference>
<evidence type="ECO:0000313" key="12">
    <source>
        <dbReference type="Proteomes" id="UP000276301"/>
    </source>
</evidence>
<dbReference type="EMBL" id="RCHT01000001">
    <property type="protein sequence ID" value="RLL14561.1"/>
    <property type="molecule type" value="Genomic_DNA"/>
</dbReference>
<dbReference type="GO" id="GO:1900079">
    <property type="term" value="P:regulation of arginine biosynthetic process"/>
    <property type="evidence" value="ECO:0007669"/>
    <property type="project" value="UniProtKB-UniRule"/>
</dbReference>
<dbReference type="AlphaFoldDB" id="A0A498D4H5"/>
<dbReference type="GO" id="GO:0003677">
    <property type="term" value="F:DNA binding"/>
    <property type="evidence" value="ECO:0007669"/>
    <property type="project" value="UniProtKB-KW"/>
</dbReference>
<dbReference type="InterPro" id="IPR001669">
    <property type="entry name" value="Arg_repress"/>
</dbReference>
<dbReference type="HAMAP" id="MF_00173">
    <property type="entry name" value="Arg_repressor"/>
    <property type="match status" value="1"/>
</dbReference>
<evidence type="ECO:0000256" key="1">
    <source>
        <dbReference type="ARBA" id="ARBA00004496"/>
    </source>
</evidence>
<protein>
    <recommendedName>
        <fullName evidence="7 8">Arginine repressor</fullName>
    </recommendedName>
</protein>
<keyword evidence="7" id="KW-0055">Arginine biosynthesis</keyword>
<dbReference type="InterPro" id="IPR036390">
    <property type="entry name" value="WH_DNA-bd_sf"/>
</dbReference>
<dbReference type="GO" id="GO:0034618">
    <property type="term" value="F:arginine binding"/>
    <property type="evidence" value="ECO:0007669"/>
    <property type="project" value="InterPro"/>
</dbReference>
<dbReference type="InterPro" id="IPR020900">
    <property type="entry name" value="Arg_repress_DNA-bd"/>
</dbReference>
<dbReference type="PANTHER" id="PTHR34471">
    <property type="entry name" value="ARGININE REPRESSOR"/>
    <property type="match status" value="1"/>
</dbReference>
<dbReference type="Pfam" id="PF01316">
    <property type="entry name" value="Arg_repressor"/>
    <property type="match status" value="1"/>
</dbReference>
<reference evidence="11 12" key="1">
    <citation type="submission" date="2018-10" db="EMBL/GenBank/DDBJ databases">
        <title>Anaerotruncus faecis sp. nov., isolated from human feces.</title>
        <authorList>
            <person name="Wang Y.-J."/>
        </authorList>
    </citation>
    <scope>NUCLEOTIDE SEQUENCE [LARGE SCALE GENOMIC DNA]</scope>
    <source>
        <strain evidence="11 12">22A2-44</strain>
    </source>
</reference>
<dbReference type="GO" id="GO:0006526">
    <property type="term" value="P:L-arginine biosynthetic process"/>
    <property type="evidence" value="ECO:0007669"/>
    <property type="project" value="UniProtKB-UniPathway"/>
</dbReference>
<evidence type="ECO:0000259" key="9">
    <source>
        <dbReference type="Pfam" id="PF01316"/>
    </source>
</evidence>
<evidence type="ECO:0000256" key="5">
    <source>
        <dbReference type="ARBA" id="ARBA00023125"/>
    </source>
</evidence>
<comment type="function">
    <text evidence="7">Regulates arginine biosynthesis genes.</text>
</comment>
<comment type="caution">
    <text evidence="11">The sequence shown here is derived from an EMBL/GenBank/DDBJ whole genome shotgun (WGS) entry which is preliminary data.</text>
</comment>
<keyword evidence="4 7" id="KW-0805">Transcription regulation</keyword>
<gene>
    <name evidence="7" type="primary">argR</name>
    <name evidence="11" type="ORF">D4A47_00840</name>
</gene>
<keyword evidence="6 7" id="KW-0804">Transcription</keyword>
<dbReference type="GO" id="GO:0051259">
    <property type="term" value="P:protein complex oligomerization"/>
    <property type="evidence" value="ECO:0007669"/>
    <property type="project" value="InterPro"/>
</dbReference>
<evidence type="ECO:0000259" key="10">
    <source>
        <dbReference type="Pfam" id="PF02863"/>
    </source>
</evidence>
<dbReference type="SUPFAM" id="SSF46785">
    <property type="entry name" value="Winged helix' DNA-binding domain"/>
    <property type="match status" value="1"/>
</dbReference>
<evidence type="ECO:0000256" key="7">
    <source>
        <dbReference type="HAMAP-Rule" id="MF_00173"/>
    </source>
</evidence>
<accession>A0A498D4H5</accession>
<evidence type="ECO:0000256" key="8">
    <source>
        <dbReference type="NCBIfam" id="TIGR01529"/>
    </source>
</evidence>
<keyword evidence="7" id="KW-0678">Repressor</keyword>
<comment type="similarity">
    <text evidence="2 7">Belongs to the ArgR family.</text>
</comment>
<evidence type="ECO:0000313" key="11">
    <source>
        <dbReference type="EMBL" id="RLL14561.1"/>
    </source>
</evidence>
<sequence>MKAKRHAKILELINSRPIDTQDELLGLLRESGFSVTQATVSRDIKELRLVKTLTPDGKYHYAAHADLPKSEMSNKFLLIFSESVKEIDSAGNMLVIKCFTGMANAVCAALDTLHWSGVVGTLAGDDTIFMVMRDDHNARELVLQLRKMMSAGQ</sequence>
<evidence type="ECO:0000256" key="6">
    <source>
        <dbReference type="ARBA" id="ARBA00023163"/>
    </source>
</evidence>
<dbReference type="Gene3D" id="3.30.1360.40">
    <property type="match status" value="1"/>
</dbReference>
<keyword evidence="12" id="KW-1185">Reference proteome</keyword>
<evidence type="ECO:0000256" key="4">
    <source>
        <dbReference type="ARBA" id="ARBA00023015"/>
    </source>
</evidence>
<dbReference type="InterPro" id="IPR036388">
    <property type="entry name" value="WH-like_DNA-bd_sf"/>
</dbReference>
<name>A0A498D4H5_9FIRM</name>
<dbReference type="NCBIfam" id="TIGR01529">
    <property type="entry name" value="argR_whole"/>
    <property type="match status" value="1"/>
</dbReference>
<evidence type="ECO:0000256" key="2">
    <source>
        <dbReference type="ARBA" id="ARBA00008316"/>
    </source>
</evidence>
<dbReference type="RefSeq" id="WP_101550749.1">
    <property type="nucleotide sequence ID" value="NZ_DBFBJK010000004.1"/>
</dbReference>
<dbReference type="SUPFAM" id="SSF55252">
    <property type="entry name" value="C-terminal domain of arginine repressor"/>
    <property type="match status" value="1"/>
</dbReference>
<dbReference type="PANTHER" id="PTHR34471:SF1">
    <property type="entry name" value="ARGININE REPRESSOR"/>
    <property type="match status" value="1"/>
</dbReference>
<evidence type="ECO:0000256" key="3">
    <source>
        <dbReference type="ARBA" id="ARBA00022490"/>
    </source>
</evidence>
<feature type="domain" description="Arginine repressor DNA-binding" evidence="9">
    <location>
        <begin position="2"/>
        <end position="66"/>
    </location>
</feature>
<keyword evidence="5 7" id="KW-0238">DNA-binding</keyword>